<dbReference type="GO" id="GO:0016788">
    <property type="term" value="F:hydrolase activity, acting on ester bonds"/>
    <property type="evidence" value="ECO:0007669"/>
    <property type="project" value="InterPro"/>
</dbReference>
<keyword evidence="3" id="KW-0378">Hydrolase</keyword>
<dbReference type="Proteomes" id="UP001054889">
    <property type="component" value="Unassembled WGS sequence"/>
</dbReference>
<gene>
    <name evidence="6" type="primary">ga00155</name>
    <name evidence="6" type="ORF">PR202_ga00155</name>
</gene>
<dbReference type="AlphaFoldDB" id="A0AAV5BB85"/>
<dbReference type="InterPro" id="IPR001087">
    <property type="entry name" value="GDSL"/>
</dbReference>
<evidence type="ECO:0000256" key="5">
    <source>
        <dbReference type="SAM" id="SignalP"/>
    </source>
</evidence>
<organism evidence="6 7">
    <name type="scientific">Eleusine coracana subsp. coracana</name>
    <dbReference type="NCBI Taxonomy" id="191504"/>
    <lineage>
        <taxon>Eukaryota</taxon>
        <taxon>Viridiplantae</taxon>
        <taxon>Streptophyta</taxon>
        <taxon>Embryophyta</taxon>
        <taxon>Tracheophyta</taxon>
        <taxon>Spermatophyta</taxon>
        <taxon>Magnoliopsida</taxon>
        <taxon>Liliopsida</taxon>
        <taxon>Poales</taxon>
        <taxon>Poaceae</taxon>
        <taxon>PACMAD clade</taxon>
        <taxon>Chloridoideae</taxon>
        <taxon>Cynodonteae</taxon>
        <taxon>Eleusininae</taxon>
        <taxon>Eleusine</taxon>
    </lineage>
</organism>
<feature type="signal peptide" evidence="5">
    <location>
        <begin position="1"/>
        <end position="24"/>
    </location>
</feature>
<evidence type="ECO:0000256" key="4">
    <source>
        <dbReference type="ARBA" id="ARBA00023180"/>
    </source>
</evidence>
<accession>A0AAV5BB85</accession>
<feature type="chain" id="PRO_5043921313" description="GDSL esterase/lipase" evidence="5">
    <location>
        <begin position="25"/>
        <end position="351"/>
    </location>
</feature>
<dbReference type="PANTHER" id="PTHR22835:SF544">
    <property type="entry name" value="OS10G0393700 PROTEIN"/>
    <property type="match status" value="1"/>
</dbReference>
<reference evidence="6" key="2">
    <citation type="submission" date="2021-12" db="EMBL/GenBank/DDBJ databases">
        <title>Resequencing data analysis of finger millet.</title>
        <authorList>
            <person name="Hatakeyama M."/>
            <person name="Aluri S."/>
            <person name="Balachadran M.T."/>
            <person name="Sivarajan S.R."/>
            <person name="Poveda L."/>
            <person name="Shimizu-Inatsugi R."/>
            <person name="Schlapbach R."/>
            <person name="Sreeman S.M."/>
            <person name="Shimizu K.K."/>
        </authorList>
    </citation>
    <scope>NUCLEOTIDE SEQUENCE</scope>
</reference>
<evidence type="ECO:0000256" key="1">
    <source>
        <dbReference type="ARBA" id="ARBA00008668"/>
    </source>
</evidence>
<evidence type="ECO:0008006" key="8">
    <source>
        <dbReference type="Google" id="ProtNLM"/>
    </source>
</evidence>
<comment type="caution">
    <text evidence="6">The sequence shown here is derived from an EMBL/GenBank/DDBJ whole genome shotgun (WGS) entry which is preliminary data.</text>
</comment>
<keyword evidence="2 5" id="KW-0732">Signal</keyword>
<dbReference type="CDD" id="cd01837">
    <property type="entry name" value="SGNH_plant_lipase_like"/>
    <property type="match status" value="1"/>
</dbReference>
<comment type="similarity">
    <text evidence="1">Belongs to the 'GDSL' lipolytic enzyme family.</text>
</comment>
<evidence type="ECO:0000256" key="3">
    <source>
        <dbReference type="ARBA" id="ARBA00022801"/>
    </source>
</evidence>
<dbReference type="InterPro" id="IPR035669">
    <property type="entry name" value="SGNH_plant_lipase-like"/>
</dbReference>
<reference evidence="6" key="1">
    <citation type="journal article" date="2018" name="DNA Res.">
        <title>Multiple hybrid de novo genome assembly of finger millet, an orphan allotetraploid crop.</title>
        <authorList>
            <person name="Hatakeyama M."/>
            <person name="Aluri S."/>
            <person name="Balachadran M.T."/>
            <person name="Sivarajan S.R."/>
            <person name="Patrignani A."/>
            <person name="Gruter S."/>
            <person name="Poveda L."/>
            <person name="Shimizu-Inatsugi R."/>
            <person name="Baeten J."/>
            <person name="Francoijs K.J."/>
            <person name="Nataraja K.N."/>
            <person name="Reddy Y.A.N."/>
            <person name="Phadnis S."/>
            <person name="Ravikumar R.L."/>
            <person name="Schlapbach R."/>
            <person name="Sreeman S.M."/>
            <person name="Shimizu K.K."/>
        </authorList>
    </citation>
    <scope>NUCLEOTIDE SEQUENCE</scope>
</reference>
<sequence>MFSMATVSRLAVASLFFFLLAAEAASVPVTGGNSDIYPLTAGGVSTRPPYGQTYFGHPSGRASDGRIMIDFLAVEKLKVPQPLPYLARKTAADFANGVNFAISGATVLEPEFLRSKGLMVFVPVSLINETNWFKHVVRLLSSSVHGQRKIMANSFFFVGEMGINDYYAALLSNRTIDQTASLVPHVVGTIRKAITVMVTSGARTVMVTGMPPLGCAPYLLAQFPGAPGDYDHVSGCNTRLNGLAERHNRALKVALLKLMAIYRFRAFIYADVYNPIVNVATSPAKYGFGETPLAACCGGGGGKYNFNFTTFCGVPGSTTCTDPSKSVYWDGIHFTEAANRFIVSTVLGRFQ</sequence>
<evidence type="ECO:0000313" key="6">
    <source>
        <dbReference type="EMBL" id="GJM84481.1"/>
    </source>
</evidence>
<dbReference type="Pfam" id="PF00657">
    <property type="entry name" value="Lipase_GDSL"/>
    <property type="match status" value="1"/>
</dbReference>
<dbReference type="Gene3D" id="3.40.50.1110">
    <property type="entry name" value="SGNH hydrolase"/>
    <property type="match status" value="1"/>
</dbReference>
<evidence type="ECO:0000256" key="2">
    <source>
        <dbReference type="ARBA" id="ARBA00022729"/>
    </source>
</evidence>
<dbReference type="EMBL" id="BQKI01000001">
    <property type="protein sequence ID" value="GJM84481.1"/>
    <property type="molecule type" value="Genomic_DNA"/>
</dbReference>
<keyword evidence="4" id="KW-0325">Glycoprotein</keyword>
<evidence type="ECO:0000313" key="7">
    <source>
        <dbReference type="Proteomes" id="UP001054889"/>
    </source>
</evidence>
<keyword evidence="7" id="KW-1185">Reference proteome</keyword>
<dbReference type="InterPro" id="IPR036514">
    <property type="entry name" value="SGNH_hydro_sf"/>
</dbReference>
<dbReference type="PANTHER" id="PTHR22835">
    <property type="entry name" value="ZINC FINGER FYVE DOMAIN CONTAINING PROTEIN"/>
    <property type="match status" value="1"/>
</dbReference>
<proteinExistence type="inferred from homology"/>
<name>A0AAV5BB85_ELECO</name>
<dbReference type="SUPFAM" id="SSF52266">
    <property type="entry name" value="SGNH hydrolase"/>
    <property type="match status" value="1"/>
</dbReference>
<protein>
    <recommendedName>
        <fullName evidence="8">GDSL esterase/lipase</fullName>
    </recommendedName>
</protein>